<feature type="region of interest" description="Disordered" evidence="7">
    <location>
        <begin position="85"/>
        <end position="169"/>
    </location>
</feature>
<evidence type="ECO:0000256" key="1">
    <source>
        <dbReference type="ARBA" id="ARBA00004479"/>
    </source>
</evidence>
<feature type="compositionally biased region" description="Low complexity" evidence="7">
    <location>
        <begin position="85"/>
        <end position="131"/>
    </location>
</feature>
<dbReference type="PANTHER" id="PTHR13412:SF0">
    <property type="entry name" value="T-CELL IMMUNOMODULATORY PROTEIN"/>
    <property type="match status" value="1"/>
</dbReference>
<dbReference type="SUPFAM" id="SSF69318">
    <property type="entry name" value="Integrin alpha N-terminal domain"/>
    <property type="match status" value="2"/>
</dbReference>
<dbReference type="InterPro" id="IPR028994">
    <property type="entry name" value="Integrin_alpha_N"/>
</dbReference>
<evidence type="ECO:0000256" key="6">
    <source>
        <dbReference type="ARBA" id="ARBA00023180"/>
    </source>
</evidence>
<feature type="compositionally biased region" description="Low complexity" evidence="7">
    <location>
        <begin position="1039"/>
        <end position="1056"/>
    </location>
</feature>
<gene>
    <name evidence="10" type="ORF">BN1204_011990</name>
</gene>
<reference evidence="10" key="1">
    <citation type="journal article" date="2015" name="PLoS ONE">
        <title>Comprehensive Evaluation of Toxoplasma gondii VEG and Neospora caninum LIV Genomes with Tachyzoite Stage Transcriptome and Proteome Defines Novel Transcript Features.</title>
        <authorList>
            <person name="Ramaprasad A."/>
            <person name="Mourier T."/>
            <person name="Naeem R."/>
            <person name="Malas T.B."/>
            <person name="Moussa E."/>
            <person name="Panigrahi A."/>
            <person name="Vermont S.J."/>
            <person name="Otto T.D."/>
            <person name="Wastling J."/>
            <person name="Pain A."/>
        </authorList>
    </citation>
    <scope>NUCLEOTIDE SEQUENCE</scope>
    <source>
        <strain evidence="10">Liverpool</strain>
    </source>
</reference>
<feature type="compositionally biased region" description="Basic and acidic residues" evidence="7">
    <location>
        <begin position="640"/>
        <end position="656"/>
    </location>
</feature>
<sequence>MRSRRRAGGGEEADGRVPQSARRSLCSPSRPSPLPASPFPALAKKDAIFCPSVAVGDVAMTARLSPVAPTAHSFASSRSSSAFRCATSPGLGPASPASSPSLSSLPSSSSVSFVSPSSSAATPPLGALPGAETGVSRIASGPAEGDGGVGFSTREKMDGGRERGALEVGERPKLPPLHLLVAPNNSVSGQAAAGARGAEAQSSSRGTRLRTHRSFALFLIVLLSIVLFISFVITPFSSFLIDLSLQRQTPLSSFFPRFPRGQGPPEGSPASLAPSLSSLERRGTASSSRASGGERDGEPRGSVVARLPLSPPKSPAQLRLEQARARGHSAAAAFPDEIASEDRSKALPPGNASLSSAVFSHFGSLSIFPSLSPPRASENAADQKRPLKPSEGVGTRDYGGSTAPVPSPPTAVGGGAGVGASNLDAASRPLLTPFRPVGWGAERKGTAGAPSLQGREAGAPSASRDARGPEGDTFARGSSPAGLSPSTGGAPRKWTVGQQDGWRGELAEFADYNGDSHADMIFISRSSSDNRRNPSLPALSSLSPSPLSASSGSRSTPRSTAFASVYTWDAGAGVFAFFTKAEVPESTESLIALDWNEDGRADLLAVCTVEPRAVAEARLEAKRLFQRLQEEEESTGDETGEGRARQGEKKREEKGKVVKNGEANTGEGERKNIDAGASSGPSFFRSWFESPTDERGERREDSGEEGEGKNYYLVAYVQRSDGKLEKAWDSITGVDRLLERLERQWTARRRMARAIEDRERRRREARSQRGTQTRMQRLTVSVDLSAPQTPGEDEKRGEQAEAAGATPALPRRRLAEKEWEGMTTALPGRNGNQTTDLRKSASLTRSHAPSSHPPRRSTDRNTSPDLPSVSSVSEAMNTAVERTGDMEEAERKEDKGEKEKEKSSENAGEPKGGRGNDEPLASSSGVQDDERERKDGENFASGTVNAAGGEEEDEEEDTSYDDSLSFFEDGIVIQGVRAWSRFERRPEALSVSLSEERRAYLENLALLPLLRFSSIHPLVADVTMDGRPDLIAQTPLLQSPSPFSSSPPRSYSSSSPSTRVRRFVWIACSREEEATARASSRKVSGSPRRLPASEETEMREVKSGKAAKEENEETGPESREARERGALEAGSEARREREGTDRGYRRYPSNEDDEINRGESRRQQAEQVPFQPMLWQRLDKWIANAGEAEEKNLVGKIVSPHSSAFLDLDGDCRPDLVFQVEFSSPPPPASSFLSPASAAASSSASASSSSRYLEVWVSRFDAQEGRARYTLGHDTAFVPLPRNVRQISFADFNADGTLDLVMPTCVTSEECNECCVEADRIVFAPNRQPGLCPSLWSFSNPNRAPCKAAYNLCSLSDFFSIPPLNEAAGDFTVVNIDSDPHVHFYGDQDHPPTLRVGDWNGDGYPDLAFVAVRNGGYRTARLYYNVPAEGKSDSSLRTFELAHDITPDEGGDGVSLLFDQMAFFDLFEDGSLDVFCMGQPQPPSASSSPFTSSRAFLRTLDSDSRFLKVTALSADSGRGGCGGGRSSEALWRNVFAFSGGKMETSEQDKGDEGDSASLLQLIVQDNLPPFGIASHGPAFKLTVTDLNGVKTPRTATQLSQSAHSPLQLPYVLFGLGRTNNYIEEFYLGMPVSAQICNNMWISLIPNSQVLVYPSPLYCPKAWQLDLSVNPSKHVFYILITTIICLIVVAIIIFILDRREKAEDSELQRGFRSHFIIN</sequence>
<accession>A0A0F7U6A2</accession>
<dbReference type="GO" id="GO:0005886">
    <property type="term" value="C:plasma membrane"/>
    <property type="evidence" value="ECO:0007669"/>
    <property type="project" value="TreeGrafter"/>
</dbReference>
<dbReference type="EMBL" id="LN714478">
    <property type="protein sequence ID" value="CEL65344.1"/>
    <property type="molecule type" value="Genomic_DNA"/>
</dbReference>
<organism evidence="10">
    <name type="scientific">Neospora caninum (strain Liverpool)</name>
    <dbReference type="NCBI Taxonomy" id="572307"/>
    <lineage>
        <taxon>Eukaryota</taxon>
        <taxon>Sar</taxon>
        <taxon>Alveolata</taxon>
        <taxon>Apicomplexa</taxon>
        <taxon>Conoidasida</taxon>
        <taxon>Coccidia</taxon>
        <taxon>Eucoccidiorida</taxon>
        <taxon>Eimeriorina</taxon>
        <taxon>Sarcocystidae</taxon>
        <taxon>Neospora</taxon>
    </lineage>
</organism>
<evidence type="ECO:0000256" key="4">
    <source>
        <dbReference type="ARBA" id="ARBA00022989"/>
    </source>
</evidence>
<evidence type="ECO:0000259" key="9">
    <source>
        <dbReference type="Pfam" id="PF23122"/>
    </source>
</evidence>
<evidence type="ECO:0000256" key="2">
    <source>
        <dbReference type="ARBA" id="ARBA00006496"/>
    </source>
</evidence>
<feature type="region of interest" description="Disordered" evidence="7">
    <location>
        <begin position="433"/>
        <end position="496"/>
    </location>
</feature>
<feature type="compositionally biased region" description="Basic and acidic residues" evidence="7">
    <location>
        <begin position="1096"/>
        <end position="1109"/>
    </location>
</feature>
<keyword evidence="3 8" id="KW-0812">Transmembrane</keyword>
<evidence type="ECO:0000256" key="8">
    <source>
        <dbReference type="SAM" id="Phobius"/>
    </source>
</evidence>
<keyword evidence="6" id="KW-0325">Glycoprotein</keyword>
<feature type="compositionally biased region" description="Polar residues" evidence="7">
    <location>
        <begin position="768"/>
        <end position="779"/>
    </location>
</feature>
<feature type="compositionally biased region" description="Low complexity" evidence="7">
    <location>
        <begin position="20"/>
        <end position="29"/>
    </location>
</feature>
<feature type="compositionally biased region" description="Basic and acidic residues" evidence="7">
    <location>
        <begin position="153"/>
        <end position="169"/>
    </location>
</feature>
<feature type="region of interest" description="Disordered" evidence="7">
    <location>
        <begin position="756"/>
        <end position="962"/>
    </location>
</feature>
<feature type="compositionally biased region" description="Acidic residues" evidence="7">
    <location>
        <begin position="949"/>
        <end position="960"/>
    </location>
</feature>
<feature type="region of interest" description="Disordered" evidence="7">
    <location>
        <begin position="629"/>
        <end position="706"/>
    </location>
</feature>
<comment type="similarity">
    <text evidence="2">Belongs to the TIP family.</text>
</comment>
<comment type="subcellular location">
    <subcellularLocation>
        <location evidence="1">Membrane</location>
        <topology evidence="1">Single-pass type I membrane protein</topology>
    </subcellularLocation>
</comment>
<feature type="compositionally biased region" description="Low complexity" evidence="7">
    <location>
        <begin position="256"/>
        <end position="291"/>
    </location>
</feature>
<dbReference type="InterPro" id="IPR024881">
    <property type="entry name" value="Tip"/>
</dbReference>
<feature type="compositionally biased region" description="Basic and acidic residues" evidence="7">
    <location>
        <begin position="1155"/>
        <end position="1164"/>
    </location>
</feature>
<feature type="compositionally biased region" description="Basic and acidic residues" evidence="7">
    <location>
        <begin position="882"/>
        <end position="904"/>
    </location>
</feature>
<feature type="region of interest" description="Disordered" evidence="7">
    <location>
        <begin position="1075"/>
        <end position="1167"/>
    </location>
</feature>
<feature type="region of interest" description="Disordered" evidence="7">
    <location>
        <begin position="1033"/>
        <end position="1056"/>
    </location>
</feature>
<dbReference type="InterPro" id="IPR057089">
    <property type="entry name" value="C2_TIP"/>
</dbReference>
<feature type="compositionally biased region" description="Basic and acidic residues" evidence="7">
    <location>
        <begin position="928"/>
        <end position="937"/>
    </location>
</feature>
<feature type="region of interest" description="Disordered" evidence="7">
    <location>
        <begin position="1"/>
        <end position="38"/>
    </location>
</feature>
<feature type="transmembrane region" description="Helical" evidence="8">
    <location>
        <begin position="1674"/>
        <end position="1695"/>
    </location>
</feature>
<feature type="region of interest" description="Disordered" evidence="7">
    <location>
        <begin position="373"/>
        <end position="418"/>
    </location>
</feature>
<feature type="compositionally biased region" description="Basic and acidic residues" evidence="7">
    <location>
        <begin position="1116"/>
        <end position="1144"/>
    </location>
</feature>
<feature type="transmembrane region" description="Helical" evidence="8">
    <location>
        <begin position="215"/>
        <end position="241"/>
    </location>
</feature>
<dbReference type="Pfam" id="PF23122">
    <property type="entry name" value="C2_ITFG1"/>
    <property type="match status" value="1"/>
</dbReference>
<feature type="domain" description="T-cell immunomodulatory protein TIP C2" evidence="9">
    <location>
        <begin position="1569"/>
        <end position="1666"/>
    </location>
</feature>
<name>A0A0F7U6A2_NEOCL</name>
<keyword evidence="5 8" id="KW-0472">Membrane</keyword>
<evidence type="ECO:0000256" key="5">
    <source>
        <dbReference type="ARBA" id="ARBA00023136"/>
    </source>
</evidence>
<evidence type="ECO:0000256" key="3">
    <source>
        <dbReference type="ARBA" id="ARBA00022692"/>
    </source>
</evidence>
<evidence type="ECO:0000313" key="10">
    <source>
        <dbReference type="EMBL" id="CEL65344.1"/>
    </source>
</evidence>
<feature type="region of interest" description="Disordered" evidence="7">
    <location>
        <begin position="525"/>
        <end position="558"/>
    </location>
</feature>
<feature type="compositionally biased region" description="Polar residues" evidence="7">
    <location>
        <begin position="860"/>
        <end position="876"/>
    </location>
</feature>
<dbReference type="PANTHER" id="PTHR13412">
    <property type="entry name" value="T-CELL IMMUNOMODULATORY PROTEIN HOMOLOG"/>
    <property type="match status" value="1"/>
</dbReference>
<feature type="compositionally biased region" description="Low complexity" evidence="7">
    <location>
        <begin position="533"/>
        <end position="558"/>
    </location>
</feature>
<protein>
    <submittedName>
        <fullName evidence="10">T-cell immunomodulatory protein, putative</fullName>
    </submittedName>
</protein>
<keyword evidence="4 8" id="KW-1133">Transmembrane helix</keyword>
<feature type="compositionally biased region" description="Acidic residues" evidence="7">
    <location>
        <begin position="630"/>
        <end position="639"/>
    </location>
</feature>
<feature type="region of interest" description="Disordered" evidence="7">
    <location>
        <begin position="256"/>
        <end position="348"/>
    </location>
</feature>
<evidence type="ECO:0000256" key="7">
    <source>
        <dbReference type="SAM" id="MobiDB-lite"/>
    </source>
</evidence>
<proteinExistence type="inferred from homology"/>
<feature type="compositionally biased region" description="Basic and acidic residues" evidence="7">
    <location>
        <begin position="692"/>
        <end position="701"/>
    </location>
</feature>